<dbReference type="Gene3D" id="3.90.180.10">
    <property type="entry name" value="Medium-chain alcohol dehydrogenases, catalytic domain"/>
    <property type="match status" value="2"/>
</dbReference>
<name>A0A6A3B1U1_HIBSY</name>
<dbReference type="GO" id="GO:0005829">
    <property type="term" value="C:cytosol"/>
    <property type="evidence" value="ECO:0007669"/>
    <property type="project" value="TreeGrafter"/>
</dbReference>
<keyword evidence="1" id="KW-0521">NADP</keyword>
<accession>A0A6A3B1U1</accession>
<sequence>MPFTPGMEAVGEVIAVGPGLTCRKVGDIVAYAGDPMDLPSDKVVLVPRSVDPIIPTSIMRKAITAQFLVRRCFKLLVGLDLYYASGRTHLVPLSSEPSQLKRRWLKQRKMDEKKYTFQGSLACLKPRGYMVSFGQSSGTPDLIQLSALAAKSLFLIRPSMMHYTSTQDELLETAGEV</sequence>
<reference evidence="3" key="1">
    <citation type="submission" date="2019-09" db="EMBL/GenBank/DDBJ databases">
        <title>Draft genome information of white flower Hibiscus syriacus.</title>
        <authorList>
            <person name="Kim Y.-M."/>
        </authorList>
    </citation>
    <scope>NUCLEOTIDE SEQUENCE [LARGE SCALE GENOMIC DNA]</scope>
    <source>
        <strain evidence="3">YM2019G1</strain>
    </source>
</reference>
<dbReference type="EMBL" id="VEPZ02000927">
    <property type="protein sequence ID" value="KAE8710651.1"/>
    <property type="molecule type" value="Genomic_DNA"/>
</dbReference>
<evidence type="ECO:0000313" key="3">
    <source>
        <dbReference type="EMBL" id="KAE8710651.1"/>
    </source>
</evidence>
<dbReference type="SUPFAM" id="SSF50129">
    <property type="entry name" value="GroES-like"/>
    <property type="match status" value="1"/>
</dbReference>
<evidence type="ECO:0000256" key="2">
    <source>
        <dbReference type="ARBA" id="ARBA00023002"/>
    </source>
</evidence>
<keyword evidence="4" id="KW-1185">Reference proteome</keyword>
<dbReference type="AlphaFoldDB" id="A0A6A3B1U1"/>
<dbReference type="InterPro" id="IPR011032">
    <property type="entry name" value="GroES-like_sf"/>
</dbReference>
<gene>
    <name evidence="3" type="ORF">F3Y22_tig00110319pilonHSYRG00066</name>
</gene>
<dbReference type="Proteomes" id="UP000436088">
    <property type="component" value="Unassembled WGS sequence"/>
</dbReference>
<keyword evidence="2" id="KW-0560">Oxidoreductase</keyword>
<dbReference type="GO" id="GO:0070402">
    <property type="term" value="F:NADPH binding"/>
    <property type="evidence" value="ECO:0007669"/>
    <property type="project" value="TreeGrafter"/>
</dbReference>
<organism evidence="3 4">
    <name type="scientific">Hibiscus syriacus</name>
    <name type="common">Rose of Sharon</name>
    <dbReference type="NCBI Taxonomy" id="106335"/>
    <lineage>
        <taxon>Eukaryota</taxon>
        <taxon>Viridiplantae</taxon>
        <taxon>Streptophyta</taxon>
        <taxon>Embryophyta</taxon>
        <taxon>Tracheophyta</taxon>
        <taxon>Spermatophyta</taxon>
        <taxon>Magnoliopsida</taxon>
        <taxon>eudicotyledons</taxon>
        <taxon>Gunneridae</taxon>
        <taxon>Pentapetalae</taxon>
        <taxon>rosids</taxon>
        <taxon>malvids</taxon>
        <taxon>Malvales</taxon>
        <taxon>Malvaceae</taxon>
        <taxon>Malvoideae</taxon>
        <taxon>Hibiscus</taxon>
    </lineage>
</organism>
<protein>
    <submittedName>
        <fullName evidence="3">Detected protein of confused Function</fullName>
    </submittedName>
</protein>
<dbReference type="PANTHER" id="PTHR48106:SF13">
    <property type="entry name" value="QUINONE OXIDOREDUCTASE-RELATED"/>
    <property type="match status" value="1"/>
</dbReference>
<evidence type="ECO:0000256" key="1">
    <source>
        <dbReference type="ARBA" id="ARBA00022857"/>
    </source>
</evidence>
<dbReference type="GO" id="GO:0035925">
    <property type="term" value="F:mRNA 3'-UTR AU-rich region binding"/>
    <property type="evidence" value="ECO:0007669"/>
    <property type="project" value="TreeGrafter"/>
</dbReference>
<dbReference type="PANTHER" id="PTHR48106">
    <property type="entry name" value="QUINONE OXIDOREDUCTASE PIG3-RELATED"/>
    <property type="match status" value="1"/>
</dbReference>
<proteinExistence type="predicted"/>
<dbReference type="GO" id="GO:0003960">
    <property type="term" value="F:quinone reductase (NADPH) activity"/>
    <property type="evidence" value="ECO:0007669"/>
    <property type="project" value="TreeGrafter"/>
</dbReference>
<dbReference type="Gene3D" id="3.40.50.720">
    <property type="entry name" value="NAD(P)-binding Rossmann-like Domain"/>
    <property type="match status" value="1"/>
</dbReference>
<comment type="caution">
    <text evidence="3">The sequence shown here is derived from an EMBL/GenBank/DDBJ whole genome shotgun (WGS) entry which is preliminary data.</text>
</comment>
<evidence type="ECO:0000313" key="4">
    <source>
        <dbReference type="Proteomes" id="UP000436088"/>
    </source>
</evidence>